<dbReference type="GO" id="GO:0008270">
    <property type="term" value="F:zinc ion binding"/>
    <property type="evidence" value="ECO:0007669"/>
    <property type="project" value="UniProtKB-KW"/>
</dbReference>
<dbReference type="Proteomes" id="UP000270230">
    <property type="component" value="Unassembled WGS sequence"/>
</dbReference>
<dbReference type="PROSITE" id="PS50115">
    <property type="entry name" value="ARFGAP"/>
    <property type="match status" value="1"/>
</dbReference>
<dbReference type="GO" id="GO:0000139">
    <property type="term" value="C:Golgi membrane"/>
    <property type="evidence" value="ECO:0007669"/>
    <property type="project" value="TreeGrafter"/>
</dbReference>
<dbReference type="CDD" id="cd08830">
    <property type="entry name" value="ArfGap_ArfGap1"/>
    <property type="match status" value="1"/>
</dbReference>
<dbReference type="AlphaFoldDB" id="A0A3M7AWY8"/>
<proteinExistence type="predicted"/>
<protein>
    <recommendedName>
        <fullName evidence="7">Arf-GAP domain-containing protein</fullName>
    </recommendedName>
</protein>
<feature type="compositionally biased region" description="Polar residues" evidence="6">
    <location>
        <begin position="141"/>
        <end position="151"/>
    </location>
</feature>
<dbReference type="Pfam" id="PF01412">
    <property type="entry name" value="ArfGap"/>
    <property type="match status" value="1"/>
</dbReference>
<sequence length="413" mass="44860">MSKMWEVDPETRSKLLEIQKQNENNKCVDCGAPSPQWISPKLGIFFCLACSGIHRSLGVHISFVRSATMDALKTGEVKRMELGGNKPWKEFFDSHSTNTLIGRTFEECTIAERYDSEAGEEWKERLTAKIEDREYVPGTSKPASTSTTQAKKASVESAPNSSRNSPAASGRNTPQSQPPHSTQKQKNEAYFARMGSENAQRSEDLPPSQGGKYSGFGSGPPPTSSSNNNNGWQDDFQKDPLSSITKGLGWLGSNFSKQAINVNKTYIQPGMKSFQEGDFASNAQRNLAGLGNTAQSGLMGLGEQFNRFVDPEHENGGTNNRAGGSNKPEKADFWDSFGQTPSGPPQEKRGFWDDFASAGEQHAAAQQQQKQQQQSMHAKGSTSIGTSAMKSGGPTGQQGAAARKEEGDGWGDW</sequence>
<dbReference type="EMBL" id="QWIN01002239">
    <property type="protein sequence ID" value="RMY32053.1"/>
    <property type="molecule type" value="Genomic_DNA"/>
</dbReference>
<keyword evidence="4" id="KW-0862">Zinc</keyword>
<feature type="compositionally biased region" description="Polar residues" evidence="6">
    <location>
        <begin position="173"/>
        <end position="184"/>
    </location>
</feature>
<dbReference type="SMART" id="SM00105">
    <property type="entry name" value="ArfGap"/>
    <property type="match status" value="1"/>
</dbReference>
<dbReference type="SUPFAM" id="SSF57863">
    <property type="entry name" value="ArfGap/RecO-like zinc finger"/>
    <property type="match status" value="1"/>
</dbReference>
<evidence type="ECO:0000256" key="2">
    <source>
        <dbReference type="ARBA" id="ARBA00022723"/>
    </source>
</evidence>
<dbReference type="FunFam" id="1.10.220.150:FF:000014">
    <property type="entry name" value="ADP-ribosylation factor GTPase-activating protein"/>
    <property type="match status" value="1"/>
</dbReference>
<dbReference type="OrthoDB" id="983479at2759"/>
<evidence type="ECO:0000256" key="3">
    <source>
        <dbReference type="ARBA" id="ARBA00022771"/>
    </source>
</evidence>
<organism evidence="8 9">
    <name type="scientific">Hortaea werneckii</name>
    <name type="common">Black yeast</name>
    <name type="synonym">Cladosporium werneckii</name>
    <dbReference type="NCBI Taxonomy" id="91943"/>
    <lineage>
        <taxon>Eukaryota</taxon>
        <taxon>Fungi</taxon>
        <taxon>Dikarya</taxon>
        <taxon>Ascomycota</taxon>
        <taxon>Pezizomycotina</taxon>
        <taxon>Dothideomycetes</taxon>
        <taxon>Dothideomycetidae</taxon>
        <taxon>Mycosphaerellales</taxon>
        <taxon>Teratosphaeriaceae</taxon>
        <taxon>Hortaea</taxon>
    </lineage>
</organism>
<dbReference type="Gene3D" id="1.10.220.150">
    <property type="entry name" value="Arf GTPase activating protein"/>
    <property type="match status" value="1"/>
</dbReference>
<dbReference type="GO" id="GO:0005096">
    <property type="term" value="F:GTPase activator activity"/>
    <property type="evidence" value="ECO:0007669"/>
    <property type="project" value="UniProtKB-KW"/>
</dbReference>
<reference evidence="8 9" key="1">
    <citation type="journal article" date="2018" name="BMC Genomics">
        <title>Genomic evidence for intraspecific hybridization in a clonal and extremely halotolerant yeast.</title>
        <authorList>
            <person name="Gostincar C."/>
            <person name="Stajich J.E."/>
            <person name="Zupancic J."/>
            <person name="Zalar P."/>
            <person name="Gunde-Cimerman N."/>
        </authorList>
    </citation>
    <scope>NUCLEOTIDE SEQUENCE [LARGE SCALE GENOMIC DNA]</scope>
    <source>
        <strain evidence="8 9">EXF-151</strain>
    </source>
</reference>
<keyword evidence="1" id="KW-0343">GTPase activation</keyword>
<feature type="compositionally biased region" description="Low complexity" evidence="6">
    <location>
        <begin position="356"/>
        <end position="380"/>
    </location>
</feature>
<name>A0A3M7AWY8_HORWE</name>
<feature type="region of interest" description="Disordered" evidence="6">
    <location>
        <begin position="308"/>
        <end position="413"/>
    </location>
</feature>
<dbReference type="GO" id="GO:0030100">
    <property type="term" value="P:regulation of endocytosis"/>
    <property type="evidence" value="ECO:0007669"/>
    <property type="project" value="TreeGrafter"/>
</dbReference>
<dbReference type="PANTHER" id="PTHR46395">
    <property type="entry name" value="ADP-RIBOSYLATION FACTOR GTPASE-ACTIVATING PROTEIN 1"/>
    <property type="match status" value="1"/>
</dbReference>
<evidence type="ECO:0000256" key="6">
    <source>
        <dbReference type="SAM" id="MobiDB-lite"/>
    </source>
</evidence>
<evidence type="ECO:0000256" key="4">
    <source>
        <dbReference type="ARBA" id="ARBA00022833"/>
    </source>
</evidence>
<evidence type="ECO:0000256" key="1">
    <source>
        <dbReference type="ARBA" id="ARBA00022468"/>
    </source>
</evidence>
<keyword evidence="3 5" id="KW-0863">Zinc-finger</keyword>
<feature type="domain" description="Arf-GAP" evidence="7">
    <location>
        <begin position="12"/>
        <end position="135"/>
    </location>
</feature>
<accession>A0A3M7AWY8</accession>
<feature type="region of interest" description="Disordered" evidence="6">
    <location>
        <begin position="133"/>
        <end position="240"/>
    </location>
</feature>
<dbReference type="InterPro" id="IPR038508">
    <property type="entry name" value="ArfGAP_dom_sf"/>
</dbReference>
<dbReference type="PRINTS" id="PR00405">
    <property type="entry name" value="REVINTRACTNG"/>
</dbReference>
<dbReference type="InterPro" id="IPR037278">
    <property type="entry name" value="ARFGAP/RecO"/>
</dbReference>
<evidence type="ECO:0000256" key="5">
    <source>
        <dbReference type="PROSITE-ProRule" id="PRU00288"/>
    </source>
</evidence>
<dbReference type="PANTHER" id="PTHR46395:SF1">
    <property type="entry name" value="ADP-RIBOSYLATION FACTOR GTPASE-ACTIVATING PROTEIN 1"/>
    <property type="match status" value="1"/>
</dbReference>
<dbReference type="VEuPathDB" id="FungiDB:BTJ68_00561"/>
<evidence type="ECO:0000259" key="7">
    <source>
        <dbReference type="PROSITE" id="PS50115"/>
    </source>
</evidence>
<keyword evidence="2" id="KW-0479">Metal-binding</keyword>
<feature type="compositionally biased region" description="Low complexity" evidence="6">
    <location>
        <begin position="157"/>
        <end position="172"/>
    </location>
</feature>
<evidence type="ECO:0000313" key="9">
    <source>
        <dbReference type="Proteomes" id="UP000270230"/>
    </source>
</evidence>
<gene>
    <name evidence="8" type="ORF">D0865_14831</name>
</gene>
<dbReference type="GO" id="GO:0032012">
    <property type="term" value="P:regulation of ARF protein signal transduction"/>
    <property type="evidence" value="ECO:0007669"/>
    <property type="project" value="TreeGrafter"/>
</dbReference>
<comment type="caution">
    <text evidence="8">The sequence shown here is derived from an EMBL/GenBank/DDBJ whole genome shotgun (WGS) entry which is preliminary data.</text>
</comment>
<evidence type="ECO:0000313" key="8">
    <source>
        <dbReference type="EMBL" id="RMY32053.1"/>
    </source>
</evidence>
<dbReference type="InterPro" id="IPR001164">
    <property type="entry name" value="ArfGAP_dom"/>
</dbReference>